<evidence type="ECO:0000256" key="5">
    <source>
        <dbReference type="ARBA" id="ARBA00022679"/>
    </source>
</evidence>
<dbReference type="EC" id="2.7.1.71" evidence="3 11"/>
<dbReference type="CDD" id="cd00464">
    <property type="entry name" value="SK"/>
    <property type="match status" value="1"/>
</dbReference>
<keyword evidence="11" id="KW-0963">Cytoplasm</keyword>
<sequence length="174" mass="19102">MDGLGTSRNIVIVGFMGTGKSTVSRLLSERLGWERIDTDEEIERRSGLTIPQLFAEEGEEGFRDWESRVLEDVLAGSRKVVATGGGAVLRERNRRAMLAGGWVVSLTADRDSLIHRVTSSAAAGTRPLLEGDAEAKVTALLQSRRHAYDFAQATIDTSRLSPTDVAQMMLNWVR</sequence>
<feature type="binding site" evidence="11">
    <location>
        <position position="39"/>
    </location>
    <ligand>
        <name>substrate</name>
    </ligand>
</feature>
<feature type="binding site" evidence="11">
    <location>
        <position position="21"/>
    </location>
    <ligand>
        <name>Mg(2+)</name>
        <dbReference type="ChEBI" id="CHEBI:18420"/>
    </ligand>
</feature>
<evidence type="ECO:0000256" key="1">
    <source>
        <dbReference type="ARBA" id="ARBA00004842"/>
    </source>
</evidence>
<proteinExistence type="inferred from homology"/>
<dbReference type="PROSITE" id="PS01128">
    <property type="entry name" value="SHIKIMATE_KINASE"/>
    <property type="match status" value="1"/>
</dbReference>
<evidence type="ECO:0000256" key="9">
    <source>
        <dbReference type="ARBA" id="ARBA00023141"/>
    </source>
</evidence>
<gene>
    <name evidence="11" type="primary">aroK</name>
    <name evidence="12" type="ORF">ACFPQ4_22980</name>
</gene>
<comment type="subunit">
    <text evidence="11">Monomer.</text>
</comment>
<dbReference type="InterPro" id="IPR031322">
    <property type="entry name" value="Shikimate/glucono_kinase"/>
</dbReference>
<keyword evidence="5 11" id="KW-0808">Transferase</keyword>
<dbReference type="SUPFAM" id="SSF52540">
    <property type="entry name" value="P-loop containing nucleoside triphosphate hydrolases"/>
    <property type="match status" value="1"/>
</dbReference>
<feature type="binding site" evidence="11">
    <location>
        <position position="63"/>
    </location>
    <ligand>
        <name>substrate</name>
    </ligand>
</feature>
<feature type="binding site" evidence="11">
    <location>
        <position position="85"/>
    </location>
    <ligand>
        <name>substrate</name>
    </ligand>
</feature>
<feature type="binding site" evidence="11">
    <location>
        <position position="126"/>
    </location>
    <ligand>
        <name>ATP</name>
        <dbReference type="ChEBI" id="CHEBI:30616"/>
    </ligand>
</feature>
<evidence type="ECO:0000256" key="10">
    <source>
        <dbReference type="ARBA" id="ARBA00048567"/>
    </source>
</evidence>
<keyword evidence="8 11" id="KW-0067">ATP-binding</keyword>
<comment type="catalytic activity">
    <reaction evidence="10 11">
        <text>shikimate + ATP = 3-phosphoshikimate + ADP + H(+)</text>
        <dbReference type="Rhea" id="RHEA:13121"/>
        <dbReference type="ChEBI" id="CHEBI:15378"/>
        <dbReference type="ChEBI" id="CHEBI:30616"/>
        <dbReference type="ChEBI" id="CHEBI:36208"/>
        <dbReference type="ChEBI" id="CHEBI:145989"/>
        <dbReference type="ChEBI" id="CHEBI:456216"/>
        <dbReference type="EC" id="2.7.1.71"/>
    </reaction>
</comment>
<dbReference type="PANTHER" id="PTHR21087:SF16">
    <property type="entry name" value="SHIKIMATE KINASE 1, CHLOROPLASTIC"/>
    <property type="match status" value="1"/>
</dbReference>
<evidence type="ECO:0000313" key="13">
    <source>
        <dbReference type="Proteomes" id="UP001596108"/>
    </source>
</evidence>
<dbReference type="Proteomes" id="UP001596108">
    <property type="component" value="Unassembled WGS sequence"/>
</dbReference>
<evidence type="ECO:0000256" key="7">
    <source>
        <dbReference type="ARBA" id="ARBA00022777"/>
    </source>
</evidence>
<comment type="function">
    <text evidence="11">Catalyzes the specific phosphorylation of the 3-hydroxyl group of shikimic acid using ATP as a cosubstrate.</text>
</comment>
<evidence type="ECO:0000256" key="3">
    <source>
        <dbReference type="ARBA" id="ARBA00012154"/>
    </source>
</evidence>
<comment type="caution">
    <text evidence="12">The sequence shown here is derived from an EMBL/GenBank/DDBJ whole genome shotgun (WGS) entry which is preliminary data.</text>
</comment>
<dbReference type="HAMAP" id="MF_00109">
    <property type="entry name" value="Shikimate_kinase"/>
    <property type="match status" value="1"/>
</dbReference>
<keyword evidence="4 11" id="KW-0028">Amino-acid biosynthesis</keyword>
<dbReference type="GO" id="GO:0016301">
    <property type="term" value="F:kinase activity"/>
    <property type="evidence" value="ECO:0007669"/>
    <property type="project" value="UniProtKB-KW"/>
</dbReference>
<comment type="similarity">
    <text evidence="2 11">Belongs to the shikimate kinase family.</text>
</comment>
<evidence type="ECO:0000256" key="8">
    <source>
        <dbReference type="ARBA" id="ARBA00022840"/>
    </source>
</evidence>
<comment type="cofactor">
    <cofactor evidence="11">
        <name>Mg(2+)</name>
        <dbReference type="ChEBI" id="CHEBI:18420"/>
    </cofactor>
    <text evidence="11">Binds 1 Mg(2+) ion per subunit.</text>
</comment>
<keyword evidence="9 11" id="KW-0057">Aromatic amino acid biosynthesis</keyword>
<dbReference type="RefSeq" id="WP_378114257.1">
    <property type="nucleotide sequence ID" value="NZ_JBHSNC010000057.1"/>
</dbReference>
<evidence type="ECO:0000256" key="6">
    <source>
        <dbReference type="ARBA" id="ARBA00022741"/>
    </source>
</evidence>
<evidence type="ECO:0000313" key="12">
    <source>
        <dbReference type="EMBL" id="MFC5532289.1"/>
    </source>
</evidence>
<evidence type="ECO:0000256" key="2">
    <source>
        <dbReference type="ARBA" id="ARBA00006997"/>
    </source>
</evidence>
<feature type="binding site" evidence="11">
    <location>
        <begin position="17"/>
        <end position="22"/>
    </location>
    <ligand>
        <name>ATP</name>
        <dbReference type="ChEBI" id="CHEBI:30616"/>
    </ligand>
</feature>
<comment type="pathway">
    <text evidence="1 11">Metabolic intermediate biosynthesis; chorismate biosynthesis; chorismate from D-erythrose 4-phosphate and phosphoenolpyruvate: step 5/7.</text>
</comment>
<keyword evidence="13" id="KW-1185">Reference proteome</keyword>
<keyword evidence="6 11" id="KW-0547">Nucleotide-binding</keyword>
<evidence type="ECO:0000256" key="11">
    <source>
        <dbReference type="HAMAP-Rule" id="MF_00109"/>
    </source>
</evidence>
<dbReference type="PANTHER" id="PTHR21087">
    <property type="entry name" value="SHIKIMATE KINASE"/>
    <property type="match status" value="1"/>
</dbReference>
<dbReference type="InterPro" id="IPR023000">
    <property type="entry name" value="Shikimate_kinase_CS"/>
</dbReference>
<accession>A0ABW0R4Z6</accession>
<dbReference type="InterPro" id="IPR027417">
    <property type="entry name" value="P-loop_NTPase"/>
</dbReference>
<feature type="binding site" evidence="11">
    <location>
        <position position="144"/>
    </location>
    <ligand>
        <name>substrate</name>
    </ligand>
</feature>
<dbReference type="PRINTS" id="PR01100">
    <property type="entry name" value="SHIKIMTKNASE"/>
</dbReference>
<protein>
    <recommendedName>
        <fullName evidence="3 11">Shikimate kinase</fullName>
        <shortName evidence="11">SK</shortName>
        <ecNumber evidence="3 11">2.7.1.71</ecNumber>
    </recommendedName>
</protein>
<keyword evidence="11" id="KW-0460">Magnesium</keyword>
<reference evidence="13" key="1">
    <citation type="journal article" date="2019" name="Int. J. Syst. Evol. Microbiol.">
        <title>The Global Catalogue of Microorganisms (GCM) 10K type strain sequencing project: providing services to taxonomists for standard genome sequencing and annotation.</title>
        <authorList>
            <consortium name="The Broad Institute Genomics Platform"/>
            <consortium name="The Broad Institute Genome Sequencing Center for Infectious Disease"/>
            <person name="Wu L."/>
            <person name="Ma J."/>
        </authorList>
    </citation>
    <scope>NUCLEOTIDE SEQUENCE [LARGE SCALE GENOMIC DNA]</scope>
    <source>
        <strain evidence="13">CGMCC 1.18578</strain>
    </source>
</reference>
<keyword evidence="11" id="KW-0479">Metal-binding</keyword>
<dbReference type="Pfam" id="PF01202">
    <property type="entry name" value="SKI"/>
    <property type="match status" value="1"/>
</dbReference>
<keyword evidence="7 11" id="KW-0418">Kinase</keyword>
<comment type="subcellular location">
    <subcellularLocation>
        <location evidence="11">Cytoplasm</location>
    </subcellularLocation>
</comment>
<organism evidence="12 13">
    <name type="scientific">Cohnella yongneupensis</name>
    <dbReference type="NCBI Taxonomy" id="425006"/>
    <lineage>
        <taxon>Bacteria</taxon>
        <taxon>Bacillati</taxon>
        <taxon>Bacillota</taxon>
        <taxon>Bacilli</taxon>
        <taxon>Bacillales</taxon>
        <taxon>Paenibacillaceae</taxon>
        <taxon>Cohnella</taxon>
    </lineage>
</organism>
<evidence type="ECO:0000256" key="4">
    <source>
        <dbReference type="ARBA" id="ARBA00022605"/>
    </source>
</evidence>
<comment type="caution">
    <text evidence="11">Lacks conserved residue(s) required for the propagation of feature annotation.</text>
</comment>
<dbReference type="EMBL" id="JBHSNC010000057">
    <property type="protein sequence ID" value="MFC5532289.1"/>
    <property type="molecule type" value="Genomic_DNA"/>
</dbReference>
<dbReference type="InterPro" id="IPR000623">
    <property type="entry name" value="Shikimate_kinase/TSH1"/>
</dbReference>
<dbReference type="Gene3D" id="3.40.50.300">
    <property type="entry name" value="P-loop containing nucleotide triphosphate hydrolases"/>
    <property type="match status" value="1"/>
</dbReference>
<name>A0ABW0R4Z6_9BACL</name>